<sequence>MSAVLRTKQMILIGRCTMCALWRGYHGKINYLLVRWTRTGHSKNPGALAAKLGIVLHTKLAPQTLLSSALAKHARQDSMFYRRNSRQTRPTHSKKTGTDEEIDDYIETLSELCALFDAGITAAGDKSQDKVEIEACASLELCEASMKGLVQHAKLVDIASLAGSSVREHQGQRGNKHKCCLDEDGENCSQIANMSNKRCRKKETILKDIINQ</sequence>
<feature type="compositionally biased region" description="Basic residues" evidence="1">
    <location>
        <begin position="83"/>
        <end position="95"/>
    </location>
</feature>
<comment type="caution">
    <text evidence="2">The sequence shown here is derived from an EMBL/GenBank/DDBJ whole genome shotgun (WGS) entry which is preliminary data.</text>
</comment>
<evidence type="ECO:0000313" key="2">
    <source>
        <dbReference type="EMBL" id="KAJ7321917.1"/>
    </source>
</evidence>
<evidence type="ECO:0000256" key="1">
    <source>
        <dbReference type="SAM" id="MobiDB-lite"/>
    </source>
</evidence>
<evidence type="ECO:0000313" key="3">
    <source>
        <dbReference type="Proteomes" id="UP001218218"/>
    </source>
</evidence>
<gene>
    <name evidence="2" type="ORF">DFH08DRAFT_818296</name>
</gene>
<name>A0AAD6ZH52_9AGAR</name>
<organism evidence="2 3">
    <name type="scientific">Mycena albidolilacea</name>
    <dbReference type="NCBI Taxonomy" id="1033008"/>
    <lineage>
        <taxon>Eukaryota</taxon>
        <taxon>Fungi</taxon>
        <taxon>Dikarya</taxon>
        <taxon>Basidiomycota</taxon>
        <taxon>Agaricomycotina</taxon>
        <taxon>Agaricomycetes</taxon>
        <taxon>Agaricomycetidae</taxon>
        <taxon>Agaricales</taxon>
        <taxon>Marasmiineae</taxon>
        <taxon>Mycenaceae</taxon>
        <taxon>Mycena</taxon>
    </lineage>
</organism>
<dbReference type="EMBL" id="JARIHO010000049">
    <property type="protein sequence ID" value="KAJ7321917.1"/>
    <property type="molecule type" value="Genomic_DNA"/>
</dbReference>
<protein>
    <submittedName>
        <fullName evidence="2">Uncharacterized protein</fullName>
    </submittedName>
</protein>
<reference evidence="2" key="1">
    <citation type="submission" date="2023-03" db="EMBL/GenBank/DDBJ databases">
        <title>Massive genome expansion in bonnet fungi (Mycena s.s.) driven by repeated elements and novel gene families across ecological guilds.</title>
        <authorList>
            <consortium name="Lawrence Berkeley National Laboratory"/>
            <person name="Harder C.B."/>
            <person name="Miyauchi S."/>
            <person name="Viragh M."/>
            <person name="Kuo A."/>
            <person name="Thoen E."/>
            <person name="Andreopoulos B."/>
            <person name="Lu D."/>
            <person name="Skrede I."/>
            <person name="Drula E."/>
            <person name="Henrissat B."/>
            <person name="Morin E."/>
            <person name="Kohler A."/>
            <person name="Barry K."/>
            <person name="LaButti K."/>
            <person name="Morin E."/>
            <person name="Salamov A."/>
            <person name="Lipzen A."/>
            <person name="Mereny Z."/>
            <person name="Hegedus B."/>
            <person name="Baldrian P."/>
            <person name="Stursova M."/>
            <person name="Weitz H."/>
            <person name="Taylor A."/>
            <person name="Grigoriev I.V."/>
            <person name="Nagy L.G."/>
            <person name="Martin F."/>
            <person name="Kauserud H."/>
        </authorList>
    </citation>
    <scope>NUCLEOTIDE SEQUENCE</scope>
    <source>
        <strain evidence="2">CBHHK002</strain>
    </source>
</reference>
<keyword evidence="3" id="KW-1185">Reference proteome</keyword>
<accession>A0AAD6ZH52</accession>
<dbReference type="Proteomes" id="UP001218218">
    <property type="component" value="Unassembled WGS sequence"/>
</dbReference>
<proteinExistence type="predicted"/>
<dbReference type="AlphaFoldDB" id="A0AAD6ZH52"/>
<feature type="region of interest" description="Disordered" evidence="1">
    <location>
        <begin position="80"/>
        <end position="99"/>
    </location>
</feature>